<evidence type="ECO:0000256" key="1">
    <source>
        <dbReference type="ARBA" id="ARBA00004477"/>
    </source>
</evidence>
<evidence type="ECO:0000256" key="6">
    <source>
        <dbReference type="ARBA" id="ARBA00022679"/>
    </source>
</evidence>
<keyword evidence="5 14" id="KW-0328">Glycosyltransferase</keyword>
<dbReference type="GO" id="GO:0005789">
    <property type="term" value="C:endoplasmic reticulum membrane"/>
    <property type="evidence" value="ECO:0007669"/>
    <property type="project" value="UniProtKB-SubCell"/>
</dbReference>
<gene>
    <name evidence="16" type="ORF">A4X03_0g1051</name>
</gene>
<protein>
    <recommendedName>
        <fullName evidence="4 14">Dol-P-Man:Man(5)GlcNAc(2)-PP-Dol alpha-1,3-mannosyltransferase</fullName>
        <ecNumber evidence="3 14">2.4.1.258</ecNumber>
    </recommendedName>
    <alternativeName>
        <fullName evidence="14">Dol-P-Man-dependent alpha(1-3)-mannosyltransferase</fullName>
    </alternativeName>
</protein>
<keyword evidence="6 14" id="KW-0808">Transferase</keyword>
<dbReference type="Proteomes" id="UP000077671">
    <property type="component" value="Unassembled WGS sequence"/>
</dbReference>
<keyword evidence="8 14" id="KW-0256">Endoplasmic reticulum</keyword>
<comment type="pathway">
    <text evidence="2 14">Protein modification; protein glycosylation.</text>
</comment>
<feature type="transmembrane region" description="Helical" evidence="14">
    <location>
        <begin position="404"/>
        <end position="421"/>
    </location>
</feature>
<name>A0A8T8TS48_9BASI</name>
<evidence type="ECO:0000256" key="9">
    <source>
        <dbReference type="ARBA" id="ARBA00022989"/>
    </source>
</evidence>
<accession>A0A8T8TS48</accession>
<comment type="similarity">
    <text evidence="13">Belongs to the glycosyltransferase ALG3 family.</text>
</comment>
<comment type="caution">
    <text evidence="16">The sequence shown here is derived from an EMBL/GenBank/DDBJ whole genome shotgun (WGS) entry which is preliminary data.</text>
</comment>
<dbReference type="EC" id="2.4.1.258" evidence="3 14"/>
<evidence type="ECO:0000256" key="8">
    <source>
        <dbReference type="ARBA" id="ARBA00022824"/>
    </source>
</evidence>
<reference evidence="16" key="2">
    <citation type="journal article" date="2019" name="IMA Fungus">
        <title>Genome sequencing and comparison of five Tilletia species to identify candidate genes for the detection of regulated species infecting wheat.</title>
        <authorList>
            <person name="Nguyen H.D.T."/>
            <person name="Sultana T."/>
            <person name="Kesanakurti P."/>
            <person name="Hambleton S."/>
        </authorList>
    </citation>
    <scope>NUCLEOTIDE SEQUENCE</scope>
    <source>
        <strain evidence="16">DAOMC 238032</strain>
    </source>
</reference>
<evidence type="ECO:0000256" key="10">
    <source>
        <dbReference type="ARBA" id="ARBA00023136"/>
    </source>
</evidence>
<dbReference type="PANTHER" id="PTHR12646">
    <property type="entry name" value="NOT56 - RELATED"/>
    <property type="match status" value="1"/>
</dbReference>
<comment type="subcellular location">
    <subcellularLocation>
        <location evidence="1 14">Endoplasmic reticulum membrane</location>
        <topology evidence="1 14">Multi-pass membrane protein</topology>
    </subcellularLocation>
</comment>
<dbReference type="EMBL" id="LWDD02000076">
    <property type="protein sequence ID" value="KAE8264299.1"/>
    <property type="molecule type" value="Genomic_DNA"/>
</dbReference>
<evidence type="ECO:0000313" key="16">
    <source>
        <dbReference type="EMBL" id="KAE8264299.1"/>
    </source>
</evidence>
<evidence type="ECO:0000256" key="12">
    <source>
        <dbReference type="ARBA" id="ARBA00049506"/>
    </source>
</evidence>
<dbReference type="GO" id="GO:0052925">
    <property type="term" value="F:dol-P-Man:Man(5)GlcNAc(2)-PP-Dol alpha-1,3-mannosyltransferase activity"/>
    <property type="evidence" value="ECO:0007669"/>
    <property type="project" value="UniProtKB-EC"/>
</dbReference>
<dbReference type="Pfam" id="PF05208">
    <property type="entry name" value="ALG3"/>
    <property type="match status" value="1"/>
</dbReference>
<evidence type="ECO:0000256" key="2">
    <source>
        <dbReference type="ARBA" id="ARBA00004922"/>
    </source>
</evidence>
<evidence type="ECO:0000313" key="17">
    <source>
        <dbReference type="Proteomes" id="UP000077671"/>
    </source>
</evidence>
<comment type="function">
    <text evidence="11 14">Dol-P-Man:Man(5)GlcNAc(2)-PP-Dol alpha-1,3-mannosyltransferase that operates in the biosynthetic pathway of dolichol-linked oligosaccharides, the glycan precursors employed in protein asparagine (N)-glycosylation. The assembly of dolichol-linked oligosaccharides begins on the cytosolic side of the endoplasmic reticulum membrane and finishes in its lumen. The sequential addition of sugars to dolichol pyrophosphate produces dolichol-linked oligosaccharides containing fourteen sugars, including two GlcNAcs, nine mannoses and three glucoses. Once assembled, the oligosaccharide is transferred from the lipid to nascent proteins by oligosaccharyltransferases. In the lumen of the endoplasmic reticulum, adds the first dolichyl beta-D-mannosyl phosphate derived mannose in an alpha-1,3 linkage to Man(5)GlcNAc(2)-PP-dolichol to produce Man(6)GlcNAc(2)-PP-dolichol.</text>
</comment>
<feature type="transmembrane region" description="Helical" evidence="14">
    <location>
        <begin position="108"/>
        <end position="128"/>
    </location>
</feature>
<proteinExistence type="inferred from homology"/>
<dbReference type="AlphaFoldDB" id="A0A8T8TS48"/>
<feature type="transmembrane region" description="Helical" evidence="14">
    <location>
        <begin position="340"/>
        <end position="359"/>
    </location>
</feature>
<evidence type="ECO:0000256" key="5">
    <source>
        <dbReference type="ARBA" id="ARBA00022676"/>
    </source>
</evidence>
<dbReference type="InterPro" id="IPR007873">
    <property type="entry name" value="Glycosyltransferase_ALG3"/>
</dbReference>
<feature type="transmembrane region" description="Helical" evidence="14">
    <location>
        <begin position="176"/>
        <end position="199"/>
    </location>
</feature>
<feature type="transmembrane region" description="Helical" evidence="14">
    <location>
        <begin position="23"/>
        <end position="43"/>
    </location>
</feature>
<feature type="transmembrane region" description="Helical" evidence="14">
    <location>
        <begin position="371"/>
        <end position="392"/>
    </location>
</feature>
<dbReference type="PANTHER" id="PTHR12646:SF0">
    <property type="entry name" value="DOL-P-MAN:MAN(5)GLCNAC(2)-PP-DOL ALPHA-1,3-MANNOSYLTRANSFERASE"/>
    <property type="match status" value="1"/>
</dbReference>
<evidence type="ECO:0000256" key="13">
    <source>
        <dbReference type="ARBA" id="ARBA00093457"/>
    </source>
</evidence>
<feature type="transmembrane region" description="Helical" evidence="14">
    <location>
        <begin position="211"/>
        <end position="230"/>
    </location>
</feature>
<evidence type="ECO:0000256" key="7">
    <source>
        <dbReference type="ARBA" id="ARBA00022692"/>
    </source>
</evidence>
<feature type="transmembrane region" description="Helical" evidence="14">
    <location>
        <begin position="148"/>
        <end position="169"/>
    </location>
</feature>
<evidence type="ECO:0000256" key="11">
    <source>
        <dbReference type="ARBA" id="ARBA00044743"/>
    </source>
</evidence>
<evidence type="ECO:0000256" key="15">
    <source>
        <dbReference type="SAM" id="MobiDB-lite"/>
    </source>
</evidence>
<keyword evidence="9 14" id="KW-1133">Transmembrane helix</keyword>
<evidence type="ECO:0000256" key="14">
    <source>
        <dbReference type="RuleBase" id="RU364047"/>
    </source>
</evidence>
<sequence>MSSPSAWSVPRNAVRDVCTTQRFFLPVAALVLLADVALTALIIKKVPYTEIDFATYIQQADVLLRGERDYHKITGDSGPCVYPAGHLYLYTLFHYLGSGLPNIPLSQLVFGGVYIANLAVVIALYHVGGAPTVLLPFLASSKRLHSIYVLRMFNDPLAMFFFYVSVLALCRRNWTAAVATFSFALSIKMNILLFLPALATTLFRALGLPRSLPLALLFLAVQLTLALPFITPSPTTRAHYLTQSFDLSRVFLFKWTVNWRFVPESVFLSGGVARGLLGGHVGMLGLFGLFRWTGIGRMGLGWVRLNWSGPVGAVAPAAAQYKSAVNRAKLERTFAPTADYILSSLFTANLIGIICSRSLHYQFYSWYAHQIPFLLWRAHLPILLKILLPITIELAWNTFPSTTLSSLVLLASHLVLLAGIWRAHAGDALQDEAVLRARAGFKPTAAAAAAFATGGGGGVVGGGSKASTRGGKKRR</sequence>
<feature type="region of interest" description="Disordered" evidence="15">
    <location>
        <begin position="456"/>
        <end position="475"/>
    </location>
</feature>
<keyword evidence="10 14" id="KW-0472">Membrane</keyword>
<reference evidence="16" key="1">
    <citation type="submission" date="2016-04" db="EMBL/GenBank/DDBJ databases">
        <authorList>
            <person name="Nguyen H.D."/>
            <person name="Kesanakurti P."/>
            <person name="Cullis J."/>
            <person name="Levesque C.A."/>
            <person name="Hambleton S."/>
        </authorList>
    </citation>
    <scope>NUCLEOTIDE SEQUENCE</scope>
    <source>
        <strain evidence="16">DAOMC 238032</strain>
    </source>
</reference>
<evidence type="ECO:0000256" key="4">
    <source>
        <dbReference type="ARBA" id="ARBA00015561"/>
    </source>
</evidence>
<keyword evidence="7 14" id="KW-0812">Transmembrane</keyword>
<comment type="catalytic activity">
    <reaction evidence="12 14">
        <text>an alpha-D-Man-(1-&gt;2)-alpha-D-Man-(1-&gt;2)-alpha-D-Man-(1-&gt;3)-[alpha-D-Man-(1-&gt;6)]-beta-D-Man-(1-&gt;4)-beta-D-GlcNAc-(1-&gt;4)-alpha-D-GlcNAc-diphospho-di-trans,poly-cis-dolichol + a di-trans,poly-cis-dolichyl beta-D-mannosyl phosphate = an alpha-D-Man-(1-&gt;2)-alpha-D-Man-(1-&gt;2)-alpha-D-Man-(1-&gt;3)-[alpha-D-Man-(1-&gt;3)-alpha-D-Man-(1-&gt;6)]-beta-D-Man-(1-&gt;4)-beta-D-GlcNAc-(1-&gt;4)-alpha-D-GlcNAc-diphospho-di-trans,poly-cis-dolichol + a di-trans,poly-cis-dolichyl phosphate + H(+)</text>
        <dbReference type="Rhea" id="RHEA:29527"/>
        <dbReference type="Rhea" id="RHEA-COMP:19498"/>
        <dbReference type="Rhea" id="RHEA-COMP:19501"/>
        <dbReference type="Rhea" id="RHEA-COMP:19516"/>
        <dbReference type="Rhea" id="RHEA-COMP:19517"/>
        <dbReference type="ChEBI" id="CHEBI:15378"/>
        <dbReference type="ChEBI" id="CHEBI:57683"/>
        <dbReference type="ChEBI" id="CHEBI:58211"/>
        <dbReference type="ChEBI" id="CHEBI:132515"/>
        <dbReference type="ChEBI" id="CHEBI:132516"/>
        <dbReference type="EC" id="2.4.1.258"/>
    </reaction>
    <physiologicalReaction direction="left-to-right" evidence="12 14">
        <dbReference type="Rhea" id="RHEA:29528"/>
    </physiologicalReaction>
</comment>
<evidence type="ECO:0000256" key="3">
    <source>
        <dbReference type="ARBA" id="ARBA00011964"/>
    </source>
</evidence>
<organism evidence="16 17">
    <name type="scientific">Tilletia caries</name>
    <name type="common">wheat bunt fungus</name>
    <dbReference type="NCBI Taxonomy" id="13290"/>
    <lineage>
        <taxon>Eukaryota</taxon>
        <taxon>Fungi</taxon>
        <taxon>Dikarya</taxon>
        <taxon>Basidiomycota</taxon>
        <taxon>Ustilaginomycotina</taxon>
        <taxon>Exobasidiomycetes</taxon>
        <taxon>Tilletiales</taxon>
        <taxon>Tilletiaceae</taxon>
        <taxon>Tilletia</taxon>
    </lineage>
</organism>